<evidence type="ECO:0000256" key="2">
    <source>
        <dbReference type="ARBA" id="ARBA00022723"/>
    </source>
</evidence>
<dbReference type="PRINTS" id="PR01576">
    <property type="entry name" value="PDEFORMYLASE"/>
</dbReference>
<dbReference type="InterPro" id="IPR023635">
    <property type="entry name" value="Peptide_deformylase"/>
</dbReference>
<dbReference type="RefSeq" id="WP_075074551.1">
    <property type="nucleotide sequence ID" value="NZ_DF967972.1"/>
</dbReference>
<dbReference type="SUPFAM" id="SSF56420">
    <property type="entry name" value="Peptide deformylase"/>
    <property type="match status" value="1"/>
</dbReference>
<dbReference type="PANTHER" id="PTHR10458">
    <property type="entry name" value="PEPTIDE DEFORMYLASE"/>
    <property type="match status" value="1"/>
</dbReference>
<organism evidence="7">
    <name type="scientific">Longilinea arvoryzae</name>
    <dbReference type="NCBI Taxonomy" id="360412"/>
    <lineage>
        <taxon>Bacteria</taxon>
        <taxon>Bacillati</taxon>
        <taxon>Chloroflexota</taxon>
        <taxon>Anaerolineae</taxon>
        <taxon>Anaerolineales</taxon>
        <taxon>Anaerolineaceae</taxon>
        <taxon>Longilinea</taxon>
    </lineage>
</organism>
<feature type="binding site" evidence="6">
    <location>
        <position position="140"/>
    </location>
    <ligand>
        <name>Fe cation</name>
        <dbReference type="ChEBI" id="CHEBI:24875"/>
    </ligand>
</feature>
<dbReference type="Proteomes" id="UP000055060">
    <property type="component" value="Unassembled WGS sequence"/>
</dbReference>
<evidence type="ECO:0000256" key="5">
    <source>
        <dbReference type="ARBA" id="ARBA00023004"/>
    </source>
</evidence>
<evidence type="ECO:0000256" key="4">
    <source>
        <dbReference type="ARBA" id="ARBA00022917"/>
    </source>
</evidence>
<accession>A0A0S7BLJ0</accession>
<evidence type="ECO:0000313" key="8">
    <source>
        <dbReference type="Proteomes" id="UP000055060"/>
    </source>
</evidence>
<dbReference type="NCBIfam" id="TIGR00079">
    <property type="entry name" value="pept_deformyl"/>
    <property type="match status" value="1"/>
</dbReference>
<keyword evidence="3 6" id="KW-0378">Hydrolase</keyword>
<dbReference type="Gene3D" id="3.90.45.10">
    <property type="entry name" value="Peptide deformylase"/>
    <property type="match status" value="1"/>
</dbReference>
<comment type="function">
    <text evidence="6">Removes the formyl group from the N-terminal Met of newly synthesized proteins. Requires at least a dipeptide for an efficient rate of reaction. N-terminal L-methionine is a prerequisite for activity but the enzyme has broad specificity at other positions.</text>
</comment>
<dbReference type="CDD" id="cd00487">
    <property type="entry name" value="Pep_deformylase"/>
    <property type="match status" value="1"/>
</dbReference>
<name>A0A0S7BLJ0_9CHLR</name>
<dbReference type="GO" id="GO:0006412">
    <property type="term" value="P:translation"/>
    <property type="evidence" value="ECO:0007669"/>
    <property type="project" value="UniProtKB-UniRule"/>
</dbReference>
<evidence type="ECO:0000313" key="7">
    <source>
        <dbReference type="EMBL" id="GAP15366.1"/>
    </source>
</evidence>
<evidence type="ECO:0000256" key="1">
    <source>
        <dbReference type="ARBA" id="ARBA00010759"/>
    </source>
</evidence>
<dbReference type="AlphaFoldDB" id="A0A0S7BLJ0"/>
<gene>
    <name evidence="6" type="primary">def</name>
    <name evidence="7" type="ORF">LARV_03152</name>
</gene>
<evidence type="ECO:0000256" key="3">
    <source>
        <dbReference type="ARBA" id="ARBA00022801"/>
    </source>
</evidence>
<comment type="similarity">
    <text evidence="1 6">Belongs to the polypeptide deformylase family.</text>
</comment>
<dbReference type="FunFam" id="3.90.45.10:FF:000005">
    <property type="entry name" value="Peptide deformylase"/>
    <property type="match status" value="1"/>
</dbReference>
<feature type="binding site" evidence="6">
    <location>
        <position position="98"/>
    </location>
    <ligand>
        <name>Fe cation</name>
        <dbReference type="ChEBI" id="CHEBI:24875"/>
    </ligand>
</feature>
<dbReference type="OrthoDB" id="9784988at2"/>
<keyword evidence="5 6" id="KW-0408">Iron</keyword>
<comment type="catalytic activity">
    <reaction evidence="6">
        <text>N-terminal N-formyl-L-methionyl-[peptide] + H2O = N-terminal L-methionyl-[peptide] + formate</text>
        <dbReference type="Rhea" id="RHEA:24420"/>
        <dbReference type="Rhea" id="RHEA-COMP:10639"/>
        <dbReference type="Rhea" id="RHEA-COMP:10640"/>
        <dbReference type="ChEBI" id="CHEBI:15377"/>
        <dbReference type="ChEBI" id="CHEBI:15740"/>
        <dbReference type="ChEBI" id="CHEBI:49298"/>
        <dbReference type="ChEBI" id="CHEBI:64731"/>
        <dbReference type="EC" id="3.5.1.88"/>
    </reaction>
</comment>
<dbReference type="InterPro" id="IPR036821">
    <property type="entry name" value="Peptide_deformylase_sf"/>
</dbReference>
<dbReference type="PIRSF" id="PIRSF004749">
    <property type="entry name" value="Pep_def"/>
    <property type="match status" value="1"/>
</dbReference>
<feature type="binding site" evidence="6">
    <location>
        <position position="144"/>
    </location>
    <ligand>
        <name>Fe cation</name>
        <dbReference type="ChEBI" id="CHEBI:24875"/>
    </ligand>
</feature>
<keyword evidence="8" id="KW-1185">Reference proteome</keyword>
<feature type="active site" evidence="6">
    <location>
        <position position="141"/>
    </location>
</feature>
<dbReference type="GO" id="GO:0042586">
    <property type="term" value="F:peptide deformylase activity"/>
    <property type="evidence" value="ECO:0007669"/>
    <property type="project" value="UniProtKB-UniRule"/>
</dbReference>
<sequence>MAIRQIVFLPDPVLRRKAHKVTNFDSDLQVLIDDMVDTLRDAPGVGLAAPQVGVSQRVVVIEYQEDEEDDDSPKKLYVIVNPEIIQTSEETEMGIEGCLSIPELVGEVERHLAITVKALNRRGQPVKYKVSGWLARIFQHEIDHLDGVMYTDRATRVWKPREGEEAPVD</sequence>
<proteinExistence type="inferred from homology"/>
<comment type="cofactor">
    <cofactor evidence="6">
        <name>Fe(2+)</name>
        <dbReference type="ChEBI" id="CHEBI:29033"/>
    </cofactor>
    <text evidence="6">Binds 1 Fe(2+) ion.</text>
</comment>
<protein>
    <recommendedName>
        <fullName evidence="6">Peptide deformylase</fullName>
        <shortName evidence="6">PDF</shortName>
        <ecNumber evidence="6">3.5.1.88</ecNumber>
    </recommendedName>
    <alternativeName>
        <fullName evidence="6">Polypeptide deformylase</fullName>
    </alternativeName>
</protein>
<dbReference type="HAMAP" id="MF_00163">
    <property type="entry name" value="Pep_deformylase"/>
    <property type="match status" value="1"/>
</dbReference>
<keyword evidence="4 6" id="KW-0648">Protein biosynthesis</keyword>
<dbReference type="GO" id="GO:0046872">
    <property type="term" value="F:metal ion binding"/>
    <property type="evidence" value="ECO:0007669"/>
    <property type="project" value="UniProtKB-KW"/>
</dbReference>
<dbReference type="EC" id="3.5.1.88" evidence="6"/>
<evidence type="ECO:0000256" key="6">
    <source>
        <dbReference type="HAMAP-Rule" id="MF_00163"/>
    </source>
</evidence>
<dbReference type="Pfam" id="PF01327">
    <property type="entry name" value="Pep_deformylase"/>
    <property type="match status" value="1"/>
</dbReference>
<keyword evidence="2 6" id="KW-0479">Metal-binding</keyword>
<dbReference type="NCBIfam" id="NF001159">
    <property type="entry name" value="PRK00150.1-3"/>
    <property type="match status" value="1"/>
</dbReference>
<dbReference type="STRING" id="360412.LARV_03152"/>
<reference evidence="7" key="1">
    <citation type="submission" date="2015-07" db="EMBL/GenBank/DDBJ databases">
        <title>Draft Genome Sequences of Anaerolinea thermolimosa IMO-1, Bellilinea caldifistulae GOMI-1, Leptolinea tardivitalis YMTK-2, Levilinea saccharolytica KIBI-1,Longilinea arvoryzae KOME-1, Previously Described as Members of the Anaerolineaceae (Chloroflexi).</title>
        <authorList>
            <person name="Sekiguchi Y."/>
            <person name="Ohashi A."/>
            <person name="Matsuura N."/>
            <person name="Tourlousse M.D."/>
        </authorList>
    </citation>
    <scope>NUCLEOTIDE SEQUENCE [LARGE SCALE GENOMIC DNA]</scope>
    <source>
        <strain evidence="7">KOME-1</strain>
    </source>
</reference>
<dbReference type="EMBL" id="DF967972">
    <property type="protein sequence ID" value="GAP15366.1"/>
    <property type="molecule type" value="Genomic_DNA"/>
</dbReference>
<dbReference type="PANTHER" id="PTHR10458:SF22">
    <property type="entry name" value="PEPTIDE DEFORMYLASE"/>
    <property type="match status" value="1"/>
</dbReference>